<proteinExistence type="predicted"/>
<dbReference type="Gene3D" id="3.30.360.10">
    <property type="entry name" value="Dihydrodipicolinate Reductase, domain 2"/>
    <property type="match status" value="1"/>
</dbReference>
<evidence type="ECO:0000259" key="3">
    <source>
        <dbReference type="SMART" id="SM01003"/>
    </source>
</evidence>
<comment type="caution">
    <text evidence="4">The sequence shown here is derived from an EMBL/GenBank/DDBJ whole genome shotgun (WGS) entry which is preliminary data.</text>
</comment>
<keyword evidence="2" id="KW-0028">Amino-acid biosynthesis</keyword>
<dbReference type="Pfam" id="PF03435">
    <property type="entry name" value="Sacchrp_dh_NADP"/>
    <property type="match status" value="1"/>
</dbReference>
<protein>
    <recommendedName>
        <fullName evidence="3">Alanine dehydrogenase/pyridine nucleotide transhydrogenase N-terminal domain-containing protein</fullName>
    </recommendedName>
</protein>
<dbReference type="SUPFAM" id="SSF52283">
    <property type="entry name" value="Formate/glycerate dehydrogenase catalytic domain-like"/>
    <property type="match status" value="1"/>
</dbReference>
<dbReference type="CDD" id="cd12189">
    <property type="entry name" value="LKR_SDH_like"/>
    <property type="match status" value="1"/>
</dbReference>
<dbReference type="Proteomes" id="UP000775547">
    <property type="component" value="Unassembled WGS sequence"/>
</dbReference>
<gene>
    <name evidence="4" type="ORF">DXG03_005142</name>
</gene>
<dbReference type="InterPro" id="IPR051168">
    <property type="entry name" value="AASS"/>
</dbReference>
<dbReference type="Gene3D" id="3.40.50.720">
    <property type="entry name" value="NAD(P)-binding Rossmann-like Domain"/>
    <property type="match status" value="2"/>
</dbReference>
<keyword evidence="5" id="KW-1185">Reference proteome</keyword>
<dbReference type="GO" id="GO:0004753">
    <property type="term" value="F:saccharopine dehydrogenase activity"/>
    <property type="evidence" value="ECO:0007669"/>
    <property type="project" value="TreeGrafter"/>
</dbReference>
<sequence>MYVRRSLTLYRCFSTSANTQVPLTVGIRREDPTRIWERRAPLTPRAVKGLVSHGVNVEFEHCDRRVFQDAEYIEAGATVKRNLENAHIIVGIKEAPLDEVISSPITSPSGSKLTRSARTHLMFSHTAKGQPYNVPLLAKFVGNVSQKALPDRDSPRLIDYELLTNDTDGKRTVGFGWFAGVAGALESLSSMAHSHLETGVASPFLSTPRPHTHPSLKSLRFALKDIKERILKDGTPPSLGPFVIGLTGTGNVSQGCLDILQELPIENVSVNELHSLVTNKATSLKKIYVVHAMPNDYFVQLNGQPYERSHYYAHPQLYRSTFCETVAPYLTLFLNGTGWSPNFPRLMTNGQLTVALDRARAIGGARFTNIGDISCDVEGGLEFLDRATTLSSPFYKIAPSAIPGGTRLPSIQMMSVDILPASLPLDASCHFSDRLIPYLESLIRGYQTGARDEHTEALDRATISQNGMLLSKHTWLQKSVDNFYATAGFAKRTVQHVPKEVKVEQLKVDVVQAKGRMGPLKKKNVLMLGSGMVAGPAVEEIAKRVDIQLVVAGNSLAELENLAKEYPNIQTRVIEKADQASLTGLVTGLLPAPMHPHIAQLCIDHRKHLVTASYVSPAMRELNESAVNADVLLLNEIGLDPGIDHCSAIDLMSNLKKQHKNIISFTSFCGGLPAPDVEHTPLRYKFSWSPKGVLTAALNAATFKLDNVVFNISEENLLKKAFPVVPVTNEFGLEGIANRNSLVYADQYGIQDARTVLRGTLRYPGFASLMGSFRATGFLETRGKISLSNWPSYVKKCLSNKLDTEVEYKATSAAISSLVGDDKIPELHDALEWLGLLPAPGRNERMPALPTEPMSAIDIFAYLLANKLAYAPNERDMVVLSHEIITQQKGAPFKEVHTSSLITYGTPRASAMARTVGIPVAIAALRVVDGTISLRGVQGPTDASVYNPVLRGLDELGLGMTEASRVLKVGGPRTTEATLIEGVYRPEQLLREQT</sequence>
<dbReference type="SUPFAM" id="SSF55347">
    <property type="entry name" value="Glyceraldehyde-3-phosphate dehydrogenase-like, C-terminal domain"/>
    <property type="match status" value="1"/>
</dbReference>
<keyword evidence="1" id="KW-0560">Oxidoreductase</keyword>
<organism evidence="4 5">
    <name type="scientific">Asterophora parasitica</name>
    <dbReference type="NCBI Taxonomy" id="117018"/>
    <lineage>
        <taxon>Eukaryota</taxon>
        <taxon>Fungi</taxon>
        <taxon>Dikarya</taxon>
        <taxon>Basidiomycota</taxon>
        <taxon>Agaricomycotina</taxon>
        <taxon>Agaricomycetes</taxon>
        <taxon>Agaricomycetidae</taxon>
        <taxon>Agaricales</taxon>
        <taxon>Tricholomatineae</taxon>
        <taxon>Lyophyllaceae</taxon>
        <taxon>Asterophora</taxon>
    </lineage>
</organism>
<evidence type="ECO:0000313" key="5">
    <source>
        <dbReference type="Proteomes" id="UP000775547"/>
    </source>
</evidence>
<dbReference type="InterPro" id="IPR036291">
    <property type="entry name" value="NAD(P)-bd_dom_sf"/>
</dbReference>
<dbReference type="SMART" id="SM01003">
    <property type="entry name" value="AlaDh_PNT_N"/>
    <property type="match status" value="1"/>
</dbReference>
<dbReference type="SUPFAM" id="SSF51735">
    <property type="entry name" value="NAD(P)-binding Rossmann-fold domains"/>
    <property type="match status" value="1"/>
</dbReference>
<feature type="domain" description="Alanine dehydrogenase/pyridine nucleotide transhydrogenase N-terminal" evidence="3">
    <location>
        <begin position="26"/>
        <end position="182"/>
    </location>
</feature>
<evidence type="ECO:0000256" key="2">
    <source>
        <dbReference type="ARBA" id="ARBA00023154"/>
    </source>
</evidence>
<keyword evidence="2" id="KW-0457">Lysine biosynthesis</keyword>
<name>A0A9P7G0K2_9AGAR</name>
<dbReference type="InterPro" id="IPR032095">
    <property type="entry name" value="Sacchrp_dh-like_C"/>
</dbReference>
<dbReference type="PANTHER" id="PTHR11133">
    <property type="entry name" value="SACCHAROPINE DEHYDROGENASE"/>
    <property type="match status" value="1"/>
</dbReference>
<dbReference type="EMBL" id="JABCKV010000308">
    <property type="protein sequence ID" value="KAG5641453.1"/>
    <property type="molecule type" value="Genomic_DNA"/>
</dbReference>
<dbReference type="Pfam" id="PF05222">
    <property type="entry name" value="AlaDh_PNT_N"/>
    <property type="match status" value="1"/>
</dbReference>
<reference evidence="4" key="2">
    <citation type="submission" date="2021-10" db="EMBL/GenBank/DDBJ databases">
        <title>Phylogenomics reveals ancestral predisposition of the termite-cultivated fungus Termitomyces towards a domesticated lifestyle.</title>
        <authorList>
            <person name="Auxier B."/>
            <person name="Grum-Grzhimaylo A."/>
            <person name="Cardenas M.E."/>
            <person name="Lodge J.D."/>
            <person name="Laessoe T."/>
            <person name="Pedersen O."/>
            <person name="Smith M.E."/>
            <person name="Kuyper T.W."/>
            <person name="Franco-Molano E.A."/>
            <person name="Baroni T.J."/>
            <person name="Aanen D.K."/>
        </authorList>
    </citation>
    <scope>NUCLEOTIDE SEQUENCE</scope>
    <source>
        <strain evidence="4">AP01</strain>
        <tissue evidence="4">Mycelium</tissue>
    </source>
</reference>
<dbReference type="Gene3D" id="1.10.1870.10">
    <property type="entry name" value="Domain 3, Saccharopine reductase"/>
    <property type="match status" value="1"/>
</dbReference>
<evidence type="ECO:0000313" key="4">
    <source>
        <dbReference type="EMBL" id="KAG5641453.1"/>
    </source>
</evidence>
<dbReference type="InterPro" id="IPR007886">
    <property type="entry name" value="AlaDH/PNT_N"/>
</dbReference>
<accession>A0A9P7G0K2</accession>
<dbReference type="AlphaFoldDB" id="A0A9P7G0K2"/>
<reference evidence="4" key="1">
    <citation type="submission" date="2020-07" db="EMBL/GenBank/DDBJ databases">
        <authorList>
            <person name="Nieuwenhuis M."/>
            <person name="Van De Peppel L.J.J."/>
        </authorList>
    </citation>
    <scope>NUCLEOTIDE SEQUENCE</scope>
    <source>
        <strain evidence="4">AP01</strain>
        <tissue evidence="4">Mycelium</tissue>
    </source>
</reference>
<evidence type="ECO:0000256" key="1">
    <source>
        <dbReference type="ARBA" id="ARBA00023002"/>
    </source>
</evidence>
<dbReference type="PANTHER" id="PTHR11133:SF23">
    <property type="entry name" value="SACCHAROPINE DEHYDROGENASE [NAD(+), L-LYSINE-FORMING]"/>
    <property type="match status" value="1"/>
</dbReference>
<dbReference type="GO" id="GO:0019878">
    <property type="term" value="P:lysine biosynthetic process via aminoadipic acid"/>
    <property type="evidence" value="ECO:0007669"/>
    <property type="project" value="TreeGrafter"/>
</dbReference>
<dbReference type="GO" id="GO:0005737">
    <property type="term" value="C:cytoplasm"/>
    <property type="evidence" value="ECO:0007669"/>
    <property type="project" value="TreeGrafter"/>
</dbReference>
<dbReference type="InterPro" id="IPR005097">
    <property type="entry name" value="Sacchrp_dh_NADP-bd"/>
</dbReference>
<dbReference type="Pfam" id="PF16653">
    <property type="entry name" value="Sacchrp_dh_C"/>
    <property type="match status" value="1"/>
</dbReference>
<dbReference type="OrthoDB" id="10059875at2759"/>